<sequence>MSYKLFVSELNNFYKLDSNKEVHYEIAQKIIRDNWIKKGLYDELIDFVIENWDSGNCDDFIEPFEKILLKESHIQRFKKLWGKIIYNRLVKLNDTLSDFKNKNLQINVSEIDKIDVSGFNIFSVDSYKNIKRVLAFRRQFLLDGLAKYREGLTSFNDKNALEKIDHLQIGLKSLDKSKLKSKNWR</sequence>
<organism evidence="1">
    <name type="scientific">mine drainage metagenome</name>
    <dbReference type="NCBI Taxonomy" id="410659"/>
    <lineage>
        <taxon>unclassified sequences</taxon>
        <taxon>metagenomes</taxon>
        <taxon>ecological metagenomes</taxon>
    </lineage>
</organism>
<dbReference type="EMBL" id="MLJW01000066">
    <property type="protein sequence ID" value="OIR03449.1"/>
    <property type="molecule type" value="Genomic_DNA"/>
</dbReference>
<protein>
    <submittedName>
        <fullName evidence="1">Uncharacterized protein</fullName>
    </submittedName>
</protein>
<evidence type="ECO:0000313" key="1">
    <source>
        <dbReference type="EMBL" id="OIR03449.1"/>
    </source>
</evidence>
<reference evidence="1" key="1">
    <citation type="submission" date="2016-10" db="EMBL/GenBank/DDBJ databases">
        <title>Sequence of Gallionella enrichment culture.</title>
        <authorList>
            <person name="Poehlein A."/>
            <person name="Muehling M."/>
            <person name="Daniel R."/>
        </authorList>
    </citation>
    <scope>NUCLEOTIDE SEQUENCE</scope>
</reference>
<gene>
    <name evidence="1" type="ORF">GALL_145210</name>
</gene>
<dbReference type="AlphaFoldDB" id="A0A1J5S4T8"/>
<name>A0A1J5S4T8_9ZZZZ</name>
<comment type="caution">
    <text evidence="1">The sequence shown here is derived from an EMBL/GenBank/DDBJ whole genome shotgun (WGS) entry which is preliminary data.</text>
</comment>
<accession>A0A1J5S4T8</accession>
<proteinExistence type="predicted"/>